<dbReference type="GO" id="GO:0006897">
    <property type="term" value="P:endocytosis"/>
    <property type="evidence" value="ECO:0007669"/>
    <property type="project" value="InterPro"/>
</dbReference>
<dbReference type="Proteomes" id="UP000473826">
    <property type="component" value="Unassembled WGS sequence"/>
</dbReference>
<dbReference type="InterPro" id="IPR045007">
    <property type="entry name" value="LSB5"/>
</dbReference>
<reference evidence="3 4" key="1">
    <citation type="journal article" date="2019" name="PLoS Genet.">
        <title>Convergent evolution of linked mating-type loci in basidiomycete fungi.</title>
        <authorList>
            <person name="Sun S."/>
            <person name="Coelho M.A."/>
            <person name="Heitman J."/>
            <person name="Nowrousian M."/>
        </authorList>
    </citation>
    <scope>NUCLEOTIDE SEQUENCE [LARGE SCALE GENOMIC DNA]</scope>
    <source>
        <strain evidence="3 4">CBS 4282</strain>
    </source>
</reference>
<feature type="region of interest" description="Disordered" evidence="1">
    <location>
        <begin position="472"/>
        <end position="602"/>
    </location>
</feature>
<dbReference type="GO" id="GO:0035091">
    <property type="term" value="F:phosphatidylinositol binding"/>
    <property type="evidence" value="ECO:0007669"/>
    <property type="project" value="InterPro"/>
</dbReference>
<feature type="compositionally biased region" description="Basic and acidic residues" evidence="1">
    <location>
        <begin position="431"/>
        <end position="446"/>
    </location>
</feature>
<feature type="compositionally biased region" description="Low complexity" evidence="1">
    <location>
        <begin position="447"/>
        <end position="459"/>
    </location>
</feature>
<feature type="compositionally biased region" description="Polar residues" evidence="1">
    <location>
        <begin position="529"/>
        <end position="546"/>
    </location>
</feature>
<evidence type="ECO:0000313" key="3">
    <source>
        <dbReference type="EMBL" id="TXT05952.1"/>
    </source>
</evidence>
<dbReference type="GO" id="GO:0007034">
    <property type="term" value="P:vacuolar transport"/>
    <property type="evidence" value="ECO:0007669"/>
    <property type="project" value="UniProtKB-ARBA"/>
</dbReference>
<dbReference type="GO" id="GO:0030479">
    <property type="term" value="C:actin cortical patch"/>
    <property type="evidence" value="ECO:0007669"/>
    <property type="project" value="TreeGrafter"/>
</dbReference>
<accession>A0A7D8UZB1</accession>
<feature type="region of interest" description="Disordered" evidence="1">
    <location>
        <begin position="417"/>
        <end position="459"/>
    </location>
</feature>
<dbReference type="CDD" id="cd16980">
    <property type="entry name" value="VHS_Lsb5"/>
    <property type="match status" value="1"/>
</dbReference>
<dbReference type="AlphaFoldDB" id="A0A7D8UZB1"/>
<evidence type="ECO:0000256" key="1">
    <source>
        <dbReference type="SAM" id="MobiDB-lite"/>
    </source>
</evidence>
<keyword evidence="4" id="KW-1185">Reference proteome</keyword>
<dbReference type="PANTHER" id="PTHR47789">
    <property type="entry name" value="LAS SEVENTEEN-BINDING PROTEIN 5"/>
    <property type="match status" value="1"/>
</dbReference>
<dbReference type="GO" id="GO:0007015">
    <property type="term" value="P:actin filament organization"/>
    <property type="evidence" value="ECO:0007669"/>
    <property type="project" value="InterPro"/>
</dbReference>
<feature type="compositionally biased region" description="Basic and acidic residues" evidence="1">
    <location>
        <begin position="579"/>
        <end position="596"/>
    </location>
</feature>
<evidence type="ECO:0000313" key="4">
    <source>
        <dbReference type="Proteomes" id="UP000473826"/>
    </source>
</evidence>
<protein>
    <recommendedName>
        <fullName evidence="2">VHS domain-containing protein</fullName>
    </recommendedName>
</protein>
<feature type="region of interest" description="Disordered" evidence="1">
    <location>
        <begin position="256"/>
        <end position="293"/>
    </location>
</feature>
<dbReference type="Pfam" id="PF00790">
    <property type="entry name" value="VHS"/>
    <property type="match status" value="1"/>
</dbReference>
<name>A0A7D8UZB1_VANHU</name>
<sequence length="602" mass="67426">MSKAGNYLRTGQSYINKLSGEKPHSSVTDWVEVLSSDRYDELSLDGIPELVDSVNLQGSQGTTEASRAIRKKLKYGNVHRQLRALVILRSLTENAGKNFQLNWADQRLLERLREMATDRLLDPKVKKRLILVFHAWSIQYADEPRMQTVAGLFRQYSGRKVSNAVSSLTNNPACSCSITDVGATGRGGFSDTNALYEHSWEPAAGQRGADTYSDLAAAKADAEERKRQRESRIALEHREAEIERRERDLRRKQEMAAIESRRQREAQEEADRRRQAKLDRKNQPKRPKFNFEKEKPQIMVAVANASQAANNLVNACRLVNRETENITENPKVQDCLDKAKAARRAIIRYIHLVTQEEFVGTLLDANSRIVDAIQLYDKLSKPAALDSDSDHELSPAERAEAEQVEKIRQRLAAQKLESQRTGELQQLQDQQKIESKRAVARQERRQASGTSSRQGGSSTAYADLEDLQFGSIGNKGGAGLPPPIRPDSDAGSIAGGSLSDFSDYDSSEDEWRATHSRQQSRQYDYHHNYGSSSRNPDPQEGNSYQSLEDEFGSKGLLDASDPFGDPFADDEDVTTPQQEKPRQECRSSEMAVREADSAGAAI</sequence>
<dbReference type="OrthoDB" id="10068368at2759"/>
<dbReference type="EMBL" id="QKWK01000011">
    <property type="protein sequence ID" value="TXT05952.1"/>
    <property type="molecule type" value="Genomic_DNA"/>
</dbReference>
<dbReference type="PANTHER" id="PTHR47789:SF1">
    <property type="entry name" value="LAS SEVENTEEN-BINDING PROTEIN 5"/>
    <property type="match status" value="1"/>
</dbReference>
<dbReference type="GO" id="GO:0043130">
    <property type="term" value="F:ubiquitin binding"/>
    <property type="evidence" value="ECO:0007669"/>
    <property type="project" value="InterPro"/>
</dbReference>
<gene>
    <name evidence="3" type="ORF">VHUM_03713</name>
</gene>
<dbReference type="InterPro" id="IPR044103">
    <property type="entry name" value="GAT_LSB5"/>
</dbReference>
<feature type="domain" description="VHS" evidence="2">
    <location>
        <begin position="34"/>
        <end position="164"/>
    </location>
</feature>
<proteinExistence type="predicted"/>
<dbReference type="SUPFAM" id="SSF48464">
    <property type="entry name" value="ENTH/VHS domain"/>
    <property type="match status" value="1"/>
</dbReference>
<evidence type="ECO:0000259" key="2">
    <source>
        <dbReference type="PROSITE" id="PS50179"/>
    </source>
</evidence>
<dbReference type="Gene3D" id="1.25.40.90">
    <property type="match status" value="1"/>
</dbReference>
<dbReference type="InterPro" id="IPR008942">
    <property type="entry name" value="ENTH_VHS"/>
</dbReference>
<dbReference type="SMART" id="SM00288">
    <property type="entry name" value="VHS"/>
    <property type="match status" value="1"/>
</dbReference>
<dbReference type="SUPFAM" id="SSF89009">
    <property type="entry name" value="GAT-like domain"/>
    <property type="match status" value="1"/>
</dbReference>
<dbReference type="CDD" id="cd14232">
    <property type="entry name" value="GAT_LSB5"/>
    <property type="match status" value="1"/>
</dbReference>
<comment type="caution">
    <text evidence="3">The sequence shown here is derived from an EMBL/GenBank/DDBJ whole genome shotgun (WGS) entry which is preliminary data.</text>
</comment>
<dbReference type="GO" id="GO:0051666">
    <property type="term" value="P:actin cortical patch localization"/>
    <property type="evidence" value="ECO:0007669"/>
    <property type="project" value="TreeGrafter"/>
</dbReference>
<feature type="compositionally biased region" description="Basic and acidic residues" evidence="1">
    <location>
        <begin position="256"/>
        <end position="282"/>
    </location>
</feature>
<dbReference type="PROSITE" id="PS50179">
    <property type="entry name" value="VHS"/>
    <property type="match status" value="1"/>
</dbReference>
<organism evidence="3 4">
    <name type="scientific">Vanrija humicola</name>
    <name type="common">Yeast</name>
    <name type="synonym">Cryptococcus humicola</name>
    <dbReference type="NCBI Taxonomy" id="5417"/>
    <lineage>
        <taxon>Eukaryota</taxon>
        <taxon>Fungi</taxon>
        <taxon>Dikarya</taxon>
        <taxon>Basidiomycota</taxon>
        <taxon>Agaricomycotina</taxon>
        <taxon>Tremellomycetes</taxon>
        <taxon>Trichosporonales</taxon>
        <taxon>Trichosporonaceae</taxon>
        <taxon>Vanrija</taxon>
    </lineage>
</organism>
<dbReference type="InterPro" id="IPR002014">
    <property type="entry name" value="VHS_dom"/>
</dbReference>
<feature type="compositionally biased region" description="Polar residues" evidence="1">
    <location>
        <begin position="419"/>
        <end position="430"/>
    </location>
</feature>